<dbReference type="GO" id="GO:0045943">
    <property type="term" value="P:positive regulation of transcription by RNA polymerase I"/>
    <property type="evidence" value="ECO:0007669"/>
    <property type="project" value="EnsemblFungi"/>
</dbReference>
<evidence type="ECO:0000256" key="2">
    <source>
        <dbReference type="ARBA" id="ARBA00010559"/>
    </source>
</evidence>
<protein>
    <recommendedName>
        <fullName evidence="3 9">U3 small nucleolar RNA-associated protein 10</fullName>
    </recommendedName>
</protein>
<dbReference type="Pfam" id="PF08146">
    <property type="entry name" value="BP28CT"/>
    <property type="match status" value="1"/>
</dbReference>
<evidence type="ECO:0000256" key="8">
    <source>
        <dbReference type="PROSITE-ProRule" id="PRU00103"/>
    </source>
</evidence>
<evidence type="ECO:0000256" key="9">
    <source>
        <dbReference type="RuleBase" id="RU367065"/>
    </source>
</evidence>
<dbReference type="GO" id="GO:0034455">
    <property type="term" value="C:t-UTP complex"/>
    <property type="evidence" value="ECO:0007669"/>
    <property type="project" value="EnsemblFungi"/>
</dbReference>
<comment type="subcellular location">
    <subcellularLocation>
        <location evidence="1 9">Nucleus</location>
        <location evidence="1 9">Nucleolus</location>
    </subcellularLocation>
</comment>
<dbReference type="PANTHER" id="PTHR13457:SF1">
    <property type="entry name" value="HEAT REPEAT-CONTAINING PROTEIN 1"/>
    <property type="match status" value="1"/>
</dbReference>
<dbReference type="InterPro" id="IPR012954">
    <property type="entry name" value="BP28_C_dom"/>
</dbReference>
<dbReference type="GO" id="GO:0032040">
    <property type="term" value="C:small-subunit processome"/>
    <property type="evidence" value="ECO:0007669"/>
    <property type="project" value="EnsemblFungi"/>
</dbReference>
<comment type="similarity">
    <text evidence="2 9">Belongs to the HEATR1/UTP10 family.</text>
</comment>
<keyword evidence="6 9" id="KW-0539">Nucleus</keyword>
<dbReference type="EMBL" id="KV454475">
    <property type="protein sequence ID" value="ODV64228.1"/>
    <property type="molecule type" value="Genomic_DNA"/>
</dbReference>
<dbReference type="GeneID" id="30967978"/>
<dbReference type="SUPFAM" id="SSF48371">
    <property type="entry name" value="ARM repeat"/>
    <property type="match status" value="1"/>
</dbReference>
<dbReference type="PANTHER" id="PTHR13457">
    <property type="entry name" value="BAP28"/>
    <property type="match status" value="1"/>
</dbReference>
<keyword evidence="12" id="KW-1185">Reference proteome</keyword>
<dbReference type="SMART" id="SM01036">
    <property type="entry name" value="BP28CT"/>
    <property type="match status" value="1"/>
</dbReference>
<dbReference type="InterPro" id="IPR011989">
    <property type="entry name" value="ARM-like"/>
</dbReference>
<feature type="repeat" description="HEAT" evidence="8">
    <location>
        <begin position="1815"/>
        <end position="1853"/>
    </location>
</feature>
<dbReference type="InterPro" id="IPR056473">
    <property type="entry name" value="HEAT_Utp10/HEAT1"/>
</dbReference>
<name>A0A1D2VRL7_9ASCO</name>
<evidence type="ECO:0000256" key="5">
    <source>
        <dbReference type="ARBA" id="ARBA00022552"/>
    </source>
</evidence>
<evidence type="ECO:0000256" key="7">
    <source>
        <dbReference type="ARBA" id="ARBA00023274"/>
    </source>
</evidence>
<dbReference type="InterPro" id="IPR022125">
    <property type="entry name" value="U3snoRNP10_N"/>
</dbReference>
<dbReference type="InterPro" id="IPR040191">
    <property type="entry name" value="UTP10"/>
</dbReference>
<keyword evidence="4 9" id="KW-0690">Ribosome biogenesis</keyword>
<dbReference type="GO" id="GO:0000480">
    <property type="term" value="P:endonucleolytic cleavage in 5'-ETS of tricistronic rRNA transcript (SSU-rRNA, 5.8S rRNA, LSU-rRNA)"/>
    <property type="evidence" value="ECO:0007669"/>
    <property type="project" value="EnsemblFungi"/>
</dbReference>
<dbReference type="GO" id="GO:0000472">
    <property type="term" value="P:endonucleolytic cleavage to generate mature 5'-end of SSU-rRNA from (SSU-rRNA, 5.8S rRNA, LSU-rRNA)"/>
    <property type="evidence" value="ECO:0007669"/>
    <property type="project" value="EnsemblFungi"/>
</dbReference>
<dbReference type="InterPro" id="IPR021133">
    <property type="entry name" value="HEAT_type_2"/>
</dbReference>
<keyword evidence="5 9" id="KW-0698">rRNA processing</keyword>
<dbReference type="InterPro" id="IPR016024">
    <property type="entry name" value="ARM-type_fold"/>
</dbReference>
<feature type="domain" description="BP28 C-terminal" evidence="10">
    <location>
        <begin position="1572"/>
        <end position="1719"/>
    </location>
</feature>
<dbReference type="Pfam" id="PF12397">
    <property type="entry name" value="U3snoRNP10"/>
    <property type="match status" value="1"/>
</dbReference>
<dbReference type="STRING" id="1344418.A0A1D2VRL7"/>
<dbReference type="InParanoid" id="A0A1D2VRL7"/>
<dbReference type="FunCoup" id="A0A1D2VRL7">
    <property type="interactions" value="1127"/>
</dbReference>
<comment type="subunit">
    <text evidence="9">Component of the ribosomal small subunit (SSU) processome.</text>
</comment>
<dbReference type="Proteomes" id="UP000095038">
    <property type="component" value="Unassembled WGS sequence"/>
</dbReference>
<dbReference type="PROSITE" id="PS50077">
    <property type="entry name" value="HEAT_REPEAT"/>
    <property type="match status" value="1"/>
</dbReference>
<comment type="function">
    <text evidence="9">Involved in nucleolar processing of pre-18S ribosomal RNA.</text>
</comment>
<keyword evidence="7 9" id="KW-0687">Ribonucleoprotein</keyword>
<accession>A0A1D2VRL7</accession>
<organism evidence="11 12">
    <name type="scientific">Ascoidea rubescens DSM 1968</name>
    <dbReference type="NCBI Taxonomy" id="1344418"/>
    <lineage>
        <taxon>Eukaryota</taxon>
        <taxon>Fungi</taxon>
        <taxon>Dikarya</taxon>
        <taxon>Ascomycota</taxon>
        <taxon>Saccharomycotina</taxon>
        <taxon>Saccharomycetes</taxon>
        <taxon>Ascoideaceae</taxon>
        <taxon>Ascoidea</taxon>
    </lineage>
</organism>
<dbReference type="GO" id="GO:0034511">
    <property type="term" value="F:U3 snoRNA binding"/>
    <property type="evidence" value="ECO:0007669"/>
    <property type="project" value="EnsemblFungi"/>
</dbReference>
<dbReference type="GO" id="GO:0030688">
    <property type="term" value="C:preribosome, small subunit precursor"/>
    <property type="evidence" value="ECO:0007669"/>
    <property type="project" value="EnsemblFungi"/>
</dbReference>
<dbReference type="GO" id="GO:0030686">
    <property type="term" value="C:90S preribosome"/>
    <property type="evidence" value="ECO:0007669"/>
    <property type="project" value="EnsemblFungi"/>
</dbReference>
<dbReference type="OrthoDB" id="31183at2759"/>
<dbReference type="Gene3D" id="1.25.10.10">
    <property type="entry name" value="Leucine-rich Repeat Variant"/>
    <property type="match status" value="1"/>
</dbReference>
<evidence type="ECO:0000256" key="6">
    <source>
        <dbReference type="ARBA" id="ARBA00023242"/>
    </source>
</evidence>
<evidence type="ECO:0000259" key="10">
    <source>
        <dbReference type="SMART" id="SM01036"/>
    </source>
</evidence>
<gene>
    <name evidence="11" type="ORF">ASCRUDRAFT_79120</name>
</gene>
<evidence type="ECO:0000256" key="1">
    <source>
        <dbReference type="ARBA" id="ARBA00004604"/>
    </source>
</evidence>
<evidence type="ECO:0000256" key="4">
    <source>
        <dbReference type="ARBA" id="ARBA00022517"/>
    </source>
</evidence>
<sequence length="1855" mass="211477">MHYSASRVVSLPLLSSIAAVNSSVALDRKKRSKIHSVSLIYDPKVAATQDFESIYAVAYESLLDLETLDKRFSKFKLSLFAESSISIDRNVQTAEALSNLNNGIDLFLNILFSSNQFPNNKDTLNCLEWLIRRFNINIHKSNVESLLINILPYYQNPIFPRIVSLAHVSNLPPLFNWLAPFKKQSAQKMSLVAILKAFQDFDFLKLYISYLTAKIKKNLQYKQELIFFIKIVLSLLSINSKNQDYLTQITPIILQFSSLLLNSSNLDNQITAHTILPVLSATSPLASEVIDAVVETILSSTYKFPIKTSIVSIVKIYQSINIDLLEPFPLKNLKLLIKFFKSNEEYIDLIFNQCENSSNKFFSSYLRSIIINQNSVITSNNHHINKIINQILHFSNFTKSEKRLILIDAVKIADANKTIENSNLITIFENFINIDKELVNSILTENNLDFSKLEISLQTTLIHKTNKKGTATTGLVSEMMEVEEEETEDNKSETQKFISTLQSNKTDTSSFLYTDKTTINEFSKLLPLFSDSISLKLTQKFFTVVFEQKSSLITFLTRVSVSQGCMLKIRLLSLKNLKNELSKLNDVSLILFLPITLALLLDPIQFVRSIAGDLLKIINNSDLGKEPYLLNQLYDSSNSTDVNLLNKEDSKNLLEKLIQNLSGFIIDNHQLFGYFSSQLFNTRKFGKLYLAFFANQILLIKLPYIKIQLLLLFLNFHNNLKISKSLRIGQSSEIFKEILNNYPSLRDFWKNFCDSSKFDFKIFEKAIVDIIGFKEKASTGINFIKSSLLSNHEQLSNYVSNKVVLIWNSLKFDVQLNLFNTILDHYADTENNDVSYDPLLTLQSLDIQNVDFFTNVFKDLQIFKKTATLDNARESFSINGSSAFIAKRRRRSSNLTKQVMKRTSVTKVAELYLKKLTAILEIYERKAKLYIPTSDLLTILFNLLSDLDTLGSDGNLPVLYAQETLANCILLTVGNIKDNSISLQTNPVRADLIVSSIRSSQSPQFQNKLLLVIASLARINPELILHSVMPIFTFMGSHTIRQDDEFSNNVIEKTILYVVPALASNAQNGKVEEIEFLLTSFVSAFNHIPRHRRVKLFSALANTLCPKHSIHIILFLVGCQFSDSLIEHKMGECRSLVEFSSSFLKRFTPNDQLTSIKYYLELWNELNLIKEINRNREENNISEIDESSLKIFGRSIFGPSFVYKKVLDISLLQNNLIKYIDGSLFNSLDYAANSHTSFIKLGVAKLFLTSKPSDEIFKTLLTSFKNLIQDIMLAVNHSSFDSINEKENNPLLDLLNNILSLLPLPMFVDAIIELIQPLSKELSDNKLLSISSQVIRLTATQFDLESIGSESNINCANLFIEKLINVLDIQTNIELKQSSLDTFSSLVKRFGTKINEKFLIRGLNFITGSSLIDYISSPEIIISSNNLISNIITVVGVKSVSFLPKILKSSFEIFDSSKSKINKNKQDFEEPEDSMTDLLQTSIILLYSGIIQKMPIFMQTNISNVFMIIFNSNNINESTRLLVLNSIIENMEKHVVLKSLCSLWPEVSKSEVFISVGLFLNIIGKVVNDLDRKTANLNASMFFKFLLLVLEYRVTSKFDINTIYRIESLCFDCGNSYALKTDERIFRPLFSSITRWAFNGEAVTNKQIKEDQRITSFFRFFNKFQENLKSVVTAYYSYIFESVIKLLERFKNGDINDVSLKRLVFMSLLISFKYDLVEKEQSGYWQAESRFDSVSKGLTDQLSNIDDGIGKHLVKSIVTLSYKCNSDEHNKKMCVLLISHMKYGCKSKEKLWAAKVLKELYQKVGSEWENLLPQLVPTIAELLEDDDEEVEMEVRSGLVKVIEKVLGEPLSKYLD</sequence>
<evidence type="ECO:0000313" key="11">
    <source>
        <dbReference type="EMBL" id="ODV64228.1"/>
    </source>
</evidence>
<dbReference type="GO" id="GO:0033553">
    <property type="term" value="C:rDNA heterochromatin"/>
    <property type="evidence" value="ECO:0007669"/>
    <property type="project" value="EnsemblFungi"/>
</dbReference>
<dbReference type="Pfam" id="PF23243">
    <property type="entry name" value="HEAT_HEATR1"/>
    <property type="match status" value="1"/>
</dbReference>
<evidence type="ECO:0000313" key="12">
    <source>
        <dbReference type="Proteomes" id="UP000095038"/>
    </source>
</evidence>
<dbReference type="GO" id="GO:0000447">
    <property type="term" value="P:endonucleolytic cleavage in ITS1 to separate SSU-rRNA from 5.8S rRNA and LSU-rRNA from tricistronic rRNA transcript (SSU-rRNA, 5.8S rRNA, LSU-rRNA)"/>
    <property type="evidence" value="ECO:0007669"/>
    <property type="project" value="EnsemblFungi"/>
</dbReference>
<evidence type="ECO:0000256" key="3">
    <source>
        <dbReference type="ARBA" id="ARBA00015399"/>
    </source>
</evidence>
<dbReference type="RefSeq" id="XP_020050535.1">
    <property type="nucleotide sequence ID" value="XM_020194342.1"/>
</dbReference>
<proteinExistence type="inferred from homology"/>
<reference evidence="12" key="1">
    <citation type="submission" date="2016-05" db="EMBL/GenBank/DDBJ databases">
        <title>Comparative genomics of biotechnologically important yeasts.</title>
        <authorList>
            <consortium name="DOE Joint Genome Institute"/>
            <person name="Riley R."/>
            <person name="Haridas S."/>
            <person name="Wolfe K.H."/>
            <person name="Lopes M.R."/>
            <person name="Hittinger C.T."/>
            <person name="Goker M."/>
            <person name="Salamov A."/>
            <person name="Wisecaver J."/>
            <person name="Long T.M."/>
            <person name="Aerts A.L."/>
            <person name="Barry K."/>
            <person name="Choi C."/>
            <person name="Clum A."/>
            <person name="Coughlan A.Y."/>
            <person name="Deshpande S."/>
            <person name="Douglass A.P."/>
            <person name="Hanson S.J."/>
            <person name="Klenk H.-P."/>
            <person name="Labutti K."/>
            <person name="Lapidus A."/>
            <person name="Lindquist E."/>
            <person name="Lipzen A."/>
            <person name="Meier-Kolthoff J.P."/>
            <person name="Ohm R.A."/>
            <person name="Otillar R.P."/>
            <person name="Pangilinan J."/>
            <person name="Peng Y."/>
            <person name="Rokas A."/>
            <person name="Rosa C.A."/>
            <person name="Scheuner C."/>
            <person name="Sibirny A.A."/>
            <person name="Slot J.C."/>
            <person name="Stielow J.B."/>
            <person name="Sun H."/>
            <person name="Kurtzman C.P."/>
            <person name="Blackwell M."/>
            <person name="Grigoriev I.V."/>
            <person name="Jeffries T.W."/>
        </authorList>
    </citation>
    <scope>NUCLEOTIDE SEQUENCE [LARGE SCALE GENOMIC DNA]</scope>
    <source>
        <strain evidence="12">DSM 1968</strain>
    </source>
</reference>